<dbReference type="GO" id="GO:0005634">
    <property type="term" value="C:nucleus"/>
    <property type="evidence" value="ECO:0007669"/>
    <property type="project" value="UniProtKB-SubCell"/>
</dbReference>
<name>A0A7I8W4Y8_9ANNE</name>
<protein>
    <submittedName>
        <fullName evidence="10">DgyrCDS11149</fullName>
    </submittedName>
</protein>
<comment type="subcellular location">
    <subcellularLocation>
        <location evidence="1 6 7">Nucleus</location>
    </subcellularLocation>
</comment>
<evidence type="ECO:0000256" key="8">
    <source>
        <dbReference type="RuleBase" id="RU004442"/>
    </source>
</evidence>
<dbReference type="InterPro" id="IPR001827">
    <property type="entry name" value="Homeobox_Antennapedia_CS"/>
</dbReference>
<dbReference type="InterPro" id="IPR020479">
    <property type="entry name" value="HD_metazoa"/>
</dbReference>
<dbReference type="InterPro" id="IPR050296">
    <property type="entry name" value="Antp_homeobox"/>
</dbReference>
<dbReference type="PANTHER" id="PTHR45659">
    <property type="entry name" value="HOMEOBOX PROTEIN HOX"/>
    <property type="match status" value="1"/>
</dbReference>
<gene>
    <name evidence="10" type="ORF">DGYR_LOCUS10506</name>
</gene>
<dbReference type="CDD" id="cd00086">
    <property type="entry name" value="homeodomain"/>
    <property type="match status" value="1"/>
</dbReference>
<dbReference type="OrthoDB" id="6159439at2759"/>
<dbReference type="GO" id="GO:0000981">
    <property type="term" value="F:DNA-binding transcription factor activity, RNA polymerase II-specific"/>
    <property type="evidence" value="ECO:0007669"/>
    <property type="project" value="InterPro"/>
</dbReference>
<evidence type="ECO:0000256" key="5">
    <source>
        <dbReference type="ARBA" id="ARBA00023242"/>
    </source>
</evidence>
<organism evidence="10 11">
    <name type="scientific">Dimorphilus gyrociliatus</name>
    <dbReference type="NCBI Taxonomy" id="2664684"/>
    <lineage>
        <taxon>Eukaryota</taxon>
        <taxon>Metazoa</taxon>
        <taxon>Spiralia</taxon>
        <taxon>Lophotrochozoa</taxon>
        <taxon>Annelida</taxon>
        <taxon>Polychaeta</taxon>
        <taxon>Polychaeta incertae sedis</taxon>
        <taxon>Dinophilidae</taxon>
        <taxon>Dimorphilus</taxon>
    </lineage>
</organism>
<dbReference type="SUPFAM" id="SSF46689">
    <property type="entry name" value="Homeodomain-like"/>
    <property type="match status" value="1"/>
</dbReference>
<accession>A0A7I8W4Y8</accession>
<dbReference type="Gene3D" id="1.10.10.60">
    <property type="entry name" value="Homeodomain-like"/>
    <property type="match status" value="1"/>
</dbReference>
<sequence length="190" mass="22996">MSSYLVNNYTFDYGNRNEFGDLQIPRNYPNGQFTNDTLFPTNFFSEQQIPAPTEKIQTFENFRQYSTEKILNPGVPKMNVETYDDKNNLPIPVYPWMKRIHSLPDPKNDLKRNRTSYTRHQTLELEKEFHFNRYLTRRRRIEIAHTLNLTERQIKIWFQNRRMKWKREQKVGQEEKLTTNIAQPLQTTAF</sequence>
<keyword evidence="11" id="KW-1185">Reference proteome</keyword>
<dbReference type="InterPro" id="IPR017970">
    <property type="entry name" value="Homeobox_CS"/>
</dbReference>
<dbReference type="AlphaFoldDB" id="A0A7I8W4Y8"/>
<dbReference type="PROSITE" id="PS00027">
    <property type="entry name" value="HOMEOBOX_1"/>
    <property type="match status" value="1"/>
</dbReference>
<dbReference type="Pfam" id="PF00046">
    <property type="entry name" value="Homeodomain"/>
    <property type="match status" value="1"/>
</dbReference>
<evidence type="ECO:0000313" key="10">
    <source>
        <dbReference type="EMBL" id="CAD5122740.1"/>
    </source>
</evidence>
<feature type="domain" description="Homeobox" evidence="9">
    <location>
        <begin position="108"/>
        <end position="168"/>
    </location>
</feature>
<dbReference type="InterPro" id="IPR001356">
    <property type="entry name" value="HD"/>
</dbReference>
<dbReference type="PRINTS" id="PR00025">
    <property type="entry name" value="ANTENNAPEDIA"/>
</dbReference>
<dbReference type="EMBL" id="CAJFCJ010000018">
    <property type="protein sequence ID" value="CAD5122740.1"/>
    <property type="molecule type" value="Genomic_DNA"/>
</dbReference>
<keyword evidence="2" id="KW-0217">Developmental protein</keyword>
<evidence type="ECO:0000256" key="2">
    <source>
        <dbReference type="ARBA" id="ARBA00022473"/>
    </source>
</evidence>
<dbReference type="SMART" id="SM00389">
    <property type="entry name" value="HOX"/>
    <property type="match status" value="1"/>
</dbReference>
<evidence type="ECO:0000256" key="4">
    <source>
        <dbReference type="ARBA" id="ARBA00023155"/>
    </source>
</evidence>
<dbReference type="FunFam" id="1.10.10.60:FF:000055">
    <property type="entry name" value="Homeobox protein Hox-A5"/>
    <property type="match status" value="1"/>
</dbReference>
<dbReference type="PROSITE" id="PS00032">
    <property type="entry name" value="ANTENNAPEDIA"/>
    <property type="match status" value="1"/>
</dbReference>
<dbReference type="Proteomes" id="UP000549394">
    <property type="component" value="Unassembled WGS sequence"/>
</dbReference>
<reference evidence="10 11" key="1">
    <citation type="submission" date="2020-08" db="EMBL/GenBank/DDBJ databases">
        <authorList>
            <person name="Hejnol A."/>
        </authorList>
    </citation>
    <scope>NUCLEOTIDE SEQUENCE [LARGE SCALE GENOMIC DNA]</scope>
</reference>
<evidence type="ECO:0000313" key="11">
    <source>
        <dbReference type="Proteomes" id="UP000549394"/>
    </source>
</evidence>
<evidence type="ECO:0000256" key="7">
    <source>
        <dbReference type="RuleBase" id="RU000682"/>
    </source>
</evidence>
<evidence type="ECO:0000256" key="3">
    <source>
        <dbReference type="ARBA" id="ARBA00023125"/>
    </source>
</evidence>
<keyword evidence="5 6" id="KW-0539">Nucleus</keyword>
<comment type="similarity">
    <text evidence="8">Belongs to the Antp homeobox family.</text>
</comment>
<dbReference type="GO" id="GO:0000978">
    <property type="term" value="F:RNA polymerase II cis-regulatory region sequence-specific DNA binding"/>
    <property type="evidence" value="ECO:0007669"/>
    <property type="project" value="TreeGrafter"/>
</dbReference>
<dbReference type="GO" id="GO:0009952">
    <property type="term" value="P:anterior/posterior pattern specification"/>
    <property type="evidence" value="ECO:0007669"/>
    <property type="project" value="TreeGrafter"/>
</dbReference>
<dbReference type="PRINTS" id="PR00024">
    <property type="entry name" value="HOMEOBOX"/>
</dbReference>
<dbReference type="PROSITE" id="PS50071">
    <property type="entry name" value="HOMEOBOX_2"/>
    <property type="match status" value="1"/>
</dbReference>
<dbReference type="InterPro" id="IPR017995">
    <property type="entry name" value="Homeobox_antennapedia"/>
</dbReference>
<proteinExistence type="inferred from homology"/>
<keyword evidence="3 6" id="KW-0238">DNA-binding</keyword>
<feature type="DNA-binding region" description="Homeobox" evidence="6">
    <location>
        <begin position="110"/>
        <end position="169"/>
    </location>
</feature>
<comment type="caution">
    <text evidence="10">The sequence shown here is derived from an EMBL/GenBank/DDBJ whole genome shotgun (WGS) entry which is preliminary data.</text>
</comment>
<dbReference type="PANTHER" id="PTHR45659:SF4">
    <property type="entry name" value="HOMEOBOX PROTEIN ABDOMINAL-A"/>
    <property type="match status" value="1"/>
</dbReference>
<keyword evidence="4 6" id="KW-0371">Homeobox</keyword>
<evidence type="ECO:0000256" key="1">
    <source>
        <dbReference type="ARBA" id="ARBA00004123"/>
    </source>
</evidence>
<evidence type="ECO:0000259" key="9">
    <source>
        <dbReference type="PROSITE" id="PS50071"/>
    </source>
</evidence>
<dbReference type="InterPro" id="IPR009057">
    <property type="entry name" value="Homeodomain-like_sf"/>
</dbReference>
<evidence type="ECO:0000256" key="6">
    <source>
        <dbReference type="PROSITE-ProRule" id="PRU00108"/>
    </source>
</evidence>